<dbReference type="EMBL" id="CP006664">
    <property type="protein sequence ID" value="AIJ07813.1"/>
    <property type="molecule type" value="Genomic_DNA"/>
</dbReference>
<evidence type="ECO:0000313" key="1">
    <source>
        <dbReference type="EMBL" id="AIJ07813.1"/>
    </source>
</evidence>
<dbReference type="RefSeq" id="WP_144242800.1">
    <property type="nucleotide sequence ID" value="NZ_CP006664.1"/>
</dbReference>
<protein>
    <submittedName>
        <fullName evidence="1">Uncharacterized protein</fullName>
    </submittedName>
</protein>
<proteinExistence type="predicted"/>
<dbReference type="HOGENOM" id="CLU_104088_0_0_6"/>
<gene>
    <name evidence="1" type="ORF">ETEE_1359</name>
</gene>
<evidence type="ECO:0000313" key="2">
    <source>
        <dbReference type="Proteomes" id="UP000028681"/>
    </source>
</evidence>
<organism evidence="1 2">
    <name type="scientific">Edwardsiella anguillarum ET080813</name>
    <dbReference type="NCBI Taxonomy" id="667120"/>
    <lineage>
        <taxon>Bacteria</taxon>
        <taxon>Pseudomonadati</taxon>
        <taxon>Pseudomonadota</taxon>
        <taxon>Gammaproteobacteria</taxon>
        <taxon>Enterobacterales</taxon>
        <taxon>Hafniaceae</taxon>
        <taxon>Edwardsiella</taxon>
    </lineage>
</organism>
<name>A0A076LM94_9GAMM</name>
<dbReference type="GeneID" id="33938994"/>
<accession>A0A076LM94</accession>
<dbReference type="Proteomes" id="UP000028681">
    <property type="component" value="Chromosome"/>
</dbReference>
<dbReference type="AlphaFoldDB" id="A0A076LM94"/>
<sequence>MSNFNEKKHLSASEISILNIENNNIKESRETACNILLSARKKKHQIKANIRRRLAIRLWRYRNNINTHYQMRFNEKINQSIQLLLDTQNAERYLFLKAIEQAQLSLSRALPELLAKRIDWPQILSEIISDEIKKNKLNGDIEITKNENLIINTDSINATITNDSNMDIDTIVMENQYIRITLSPKKQIENALANFKLKYNTLLDE</sequence>
<reference evidence="1 2" key="1">
    <citation type="journal article" date="2012" name="PLoS ONE">
        <title>Edwardsiella comparative phylogenomics reveal the new intra/inter-species taxonomic relationships, virulence evolution and niche adaptation mechanisms.</title>
        <authorList>
            <person name="Yang M."/>
            <person name="Lv Y."/>
            <person name="Xiao J."/>
            <person name="Wu H."/>
            <person name="Zheng H."/>
            <person name="Liu Q."/>
            <person name="Zhang Y."/>
            <person name="Wang Q."/>
        </authorList>
    </citation>
    <scope>NUCLEOTIDE SEQUENCE [LARGE SCALE GENOMIC DNA]</scope>
    <source>
        <strain evidence="2">080813</strain>
    </source>
</reference>
<dbReference type="KEGG" id="ete:ETEE_1359"/>